<evidence type="ECO:0000313" key="1">
    <source>
        <dbReference type="Ensembl" id="ENSLLTP00000018378.1"/>
    </source>
</evidence>
<keyword evidence="2" id="KW-1185">Reference proteome</keyword>
<evidence type="ECO:0008006" key="3">
    <source>
        <dbReference type="Google" id="ProtNLM"/>
    </source>
</evidence>
<sequence>MNRAGHQEMIELRNLGPEEQLDLTRGPRGTAERPVRLERANALRISPGKTDPKLTEELGEGHLFRSCAQSQPAWCDLCGEFIWGVYKKRLRCISRRAFPPPPRNWKLLSKLWHRLGTAAEG</sequence>
<proteinExistence type="predicted"/>
<dbReference type="SUPFAM" id="SSF57889">
    <property type="entry name" value="Cysteine-rich domain"/>
    <property type="match status" value="1"/>
</dbReference>
<dbReference type="InterPro" id="IPR046349">
    <property type="entry name" value="C1-like_sf"/>
</dbReference>
<protein>
    <recommendedName>
        <fullName evidence="3">Phorbol-ester/DAG-type domain-containing protein</fullName>
    </recommendedName>
</protein>
<name>A0A8C5SH75_LATLA</name>
<organism evidence="1 2">
    <name type="scientific">Laticauda laticaudata</name>
    <name type="common">Blue-ringed sea krait</name>
    <name type="synonym">Blue-lipped sea krait</name>
    <dbReference type="NCBI Taxonomy" id="8630"/>
    <lineage>
        <taxon>Eukaryota</taxon>
        <taxon>Metazoa</taxon>
        <taxon>Chordata</taxon>
        <taxon>Craniata</taxon>
        <taxon>Vertebrata</taxon>
        <taxon>Euteleostomi</taxon>
        <taxon>Lepidosauria</taxon>
        <taxon>Squamata</taxon>
        <taxon>Bifurcata</taxon>
        <taxon>Unidentata</taxon>
        <taxon>Episquamata</taxon>
        <taxon>Toxicofera</taxon>
        <taxon>Serpentes</taxon>
        <taxon>Colubroidea</taxon>
        <taxon>Elapidae</taxon>
        <taxon>Laticaudinae</taxon>
        <taxon>Laticauda</taxon>
    </lineage>
</organism>
<dbReference type="Ensembl" id="ENSLLTT00000019065.1">
    <property type="protein sequence ID" value="ENSLLTP00000018378.1"/>
    <property type="gene ID" value="ENSLLTG00000013909.1"/>
</dbReference>
<dbReference type="AlphaFoldDB" id="A0A8C5SH75"/>
<dbReference type="Gene3D" id="3.30.60.20">
    <property type="match status" value="1"/>
</dbReference>
<evidence type="ECO:0000313" key="2">
    <source>
        <dbReference type="Proteomes" id="UP000694406"/>
    </source>
</evidence>
<accession>A0A8C5SH75</accession>
<dbReference type="Proteomes" id="UP000694406">
    <property type="component" value="Unplaced"/>
</dbReference>
<reference evidence="1" key="1">
    <citation type="submission" date="2025-08" db="UniProtKB">
        <authorList>
            <consortium name="Ensembl"/>
        </authorList>
    </citation>
    <scope>IDENTIFICATION</scope>
</reference>
<reference evidence="1" key="2">
    <citation type="submission" date="2025-09" db="UniProtKB">
        <authorList>
            <consortium name="Ensembl"/>
        </authorList>
    </citation>
    <scope>IDENTIFICATION</scope>
</reference>
<dbReference type="GeneTree" id="ENSGT00940000155664"/>